<name>A0ABP7FWV0_9ACTN</name>
<sequence>MNSETTRRWTTSPAGALPVGPEIGIDERARLKESSAHPLNLSQLHPLSLAEFKRNEVTFHG</sequence>
<reference evidence="3" key="1">
    <citation type="journal article" date="2019" name="Int. J. Syst. Evol. Microbiol.">
        <title>The Global Catalogue of Microorganisms (GCM) 10K type strain sequencing project: providing services to taxonomists for standard genome sequencing and annotation.</title>
        <authorList>
            <consortium name="The Broad Institute Genomics Platform"/>
            <consortium name="The Broad Institute Genome Sequencing Center for Infectious Disease"/>
            <person name="Wu L."/>
            <person name="Ma J."/>
        </authorList>
    </citation>
    <scope>NUCLEOTIDE SEQUENCE [LARGE SCALE GENOMIC DNA]</scope>
    <source>
        <strain evidence="3">JCM 17137</strain>
    </source>
</reference>
<accession>A0ABP7FWV0</accession>
<dbReference type="EMBL" id="BAABDD010000012">
    <property type="protein sequence ID" value="GAA3748136.1"/>
    <property type="molecule type" value="Genomic_DNA"/>
</dbReference>
<keyword evidence="3" id="KW-1185">Reference proteome</keyword>
<feature type="region of interest" description="Disordered" evidence="1">
    <location>
        <begin position="1"/>
        <end position="21"/>
    </location>
</feature>
<feature type="compositionally biased region" description="Polar residues" evidence="1">
    <location>
        <begin position="1"/>
        <end position="13"/>
    </location>
</feature>
<comment type="caution">
    <text evidence="2">The sequence shown here is derived from an EMBL/GenBank/DDBJ whole genome shotgun (WGS) entry which is preliminary data.</text>
</comment>
<proteinExistence type="predicted"/>
<dbReference type="Proteomes" id="UP001500908">
    <property type="component" value="Unassembled WGS sequence"/>
</dbReference>
<evidence type="ECO:0000313" key="3">
    <source>
        <dbReference type="Proteomes" id="UP001500908"/>
    </source>
</evidence>
<evidence type="ECO:0000313" key="2">
    <source>
        <dbReference type="EMBL" id="GAA3748136.1"/>
    </source>
</evidence>
<gene>
    <name evidence="2" type="ORF">GCM10022402_29330</name>
</gene>
<organism evidence="2 3">
    <name type="scientific">Salinactinospora qingdaonensis</name>
    <dbReference type="NCBI Taxonomy" id="702744"/>
    <lineage>
        <taxon>Bacteria</taxon>
        <taxon>Bacillati</taxon>
        <taxon>Actinomycetota</taxon>
        <taxon>Actinomycetes</taxon>
        <taxon>Streptosporangiales</taxon>
        <taxon>Nocardiopsidaceae</taxon>
        <taxon>Salinactinospora</taxon>
    </lineage>
</organism>
<protein>
    <submittedName>
        <fullName evidence="2">Uncharacterized protein</fullName>
    </submittedName>
</protein>
<evidence type="ECO:0000256" key="1">
    <source>
        <dbReference type="SAM" id="MobiDB-lite"/>
    </source>
</evidence>